<evidence type="ECO:0000313" key="4">
    <source>
        <dbReference type="Proteomes" id="UP000007115"/>
    </source>
</evidence>
<dbReference type="GO" id="GO:0000976">
    <property type="term" value="F:transcription cis-regulatory region binding"/>
    <property type="evidence" value="ECO:0007669"/>
    <property type="project" value="TreeGrafter"/>
</dbReference>
<dbReference type="VEuPathDB" id="FungiDB:TRIVIDRAFT_44495"/>
<dbReference type="HOGENOM" id="CLU_015493_0_0_1"/>
<dbReference type="PANTHER" id="PTHR37534:SF39">
    <property type="entry name" value="TRANSCRIPTION FACTOR DOMAIN-CONTAINING PROTEIN"/>
    <property type="match status" value="1"/>
</dbReference>
<dbReference type="GO" id="GO:0005634">
    <property type="term" value="C:nucleus"/>
    <property type="evidence" value="ECO:0007669"/>
    <property type="project" value="UniProtKB-SubCell"/>
</dbReference>
<organism evidence="3 4">
    <name type="scientific">Hypocrea virens (strain Gv29-8 / FGSC 10586)</name>
    <name type="common">Gliocladium virens</name>
    <name type="synonym">Trichoderma virens</name>
    <dbReference type="NCBI Taxonomy" id="413071"/>
    <lineage>
        <taxon>Eukaryota</taxon>
        <taxon>Fungi</taxon>
        <taxon>Dikarya</taxon>
        <taxon>Ascomycota</taxon>
        <taxon>Pezizomycotina</taxon>
        <taxon>Sordariomycetes</taxon>
        <taxon>Hypocreomycetidae</taxon>
        <taxon>Hypocreales</taxon>
        <taxon>Hypocreaceae</taxon>
        <taxon>Trichoderma</taxon>
    </lineage>
</organism>
<gene>
    <name evidence="3" type="ORF">TRIVIDRAFT_44495</name>
</gene>
<dbReference type="EMBL" id="ABDF02000087">
    <property type="protein sequence ID" value="EHK17830.1"/>
    <property type="molecule type" value="Genomic_DNA"/>
</dbReference>
<evidence type="ECO:0000256" key="1">
    <source>
        <dbReference type="ARBA" id="ARBA00004123"/>
    </source>
</evidence>
<proteinExistence type="predicted"/>
<protein>
    <submittedName>
        <fullName evidence="3">Uncharacterized protein</fullName>
    </submittedName>
</protein>
<dbReference type="GeneID" id="25794313"/>
<accession>G9N4Y3</accession>
<dbReference type="Proteomes" id="UP000007115">
    <property type="component" value="Unassembled WGS sequence"/>
</dbReference>
<evidence type="ECO:0000256" key="2">
    <source>
        <dbReference type="ARBA" id="ARBA00023242"/>
    </source>
</evidence>
<dbReference type="InParanoid" id="G9N4Y3"/>
<dbReference type="eggNOG" id="ENOG502SMF5">
    <property type="taxonomic scope" value="Eukaryota"/>
</dbReference>
<sequence>MEGIFALSSLLLLGPSKSQGHKSRLISMLQKNITRMDRESVLQNLIATMLLYQCEVCNTATPGVLWRFYLCGAKKIIFAASESVTLYQHDCAILMDWIYYHEVMSEFSLRHWAEPSAIDDFCKGPLAIRPNNIIIDGLTVSNRITCPMDVLDLVKNVCKRPSTYSSDDIPYDNADMERIQQLRQNIYGIIGEYGTFHEHLESLSNRQDMLTCLYQYAALIYLNRSLSNISISSFSHRRLVREGILLLKNLGFCESAWPLFIIACEANEDEQRLQILSILSETNRELGQRSNHIPLIQQMIEAIWNQNDLAIENDVGYCRILGAVVSTAPSLPLFA</sequence>
<dbReference type="GO" id="GO:0003700">
    <property type="term" value="F:DNA-binding transcription factor activity"/>
    <property type="evidence" value="ECO:0007669"/>
    <property type="project" value="TreeGrafter"/>
</dbReference>
<dbReference type="GO" id="GO:0045944">
    <property type="term" value="P:positive regulation of transcription by RNA polymerase II"/>
    <property type="evidence" value="ECO:0007669"/>
    <property type="project" value="TreeGrafter"/>
</dbReference>
<dbReference type="OMA" id="DWIYYHE"/>
<dbReference type="STRING" id="413071.G9N4Y3"/>
<dbReference type="InterPro" id="IPR021858">
    <property type="entry name" value="Fun_TF"/>
</dbReference>
<dbReference type="RefSeq" id="XP_013952032.1">
    <property type="nucleotide sequence ID" value="XM_014096557.1"/>
</dbReference>
<dbReference type="OrthoDB" id="6730379at2759"/>
<dbReference type="Pfam" id="PF11951">
    <property type="entry name" value="Fungal_trans_2"/>
    <property type="match status" value="1"/>
</dbReference>
<keyword evidence="4" id="KW-1185">Reference proteome</keyword>
<evidence type="ECO:0000313" key="3">
    <source>
        <dbReference type="EMBL" id="EHK17830.1"/>
    </source>
</evidence>
<name>G9N4Y3_HYPVG</name>
<comment type="subcellular location">
    <subcellularLocation>
        <location evidence="1">Nucleus</location>
    </subcellularLocation>
</comment>
<dbReference type="AlphaFoldDB" id="G9N4Y3"/>
<comment type="caution">
    <text evidence="3">The sequence shown here is derived from an EMBL/GenBank/DDBJ whole genome shotgun (WGS) entry which is preliminary data.</text>
</comment>
<reference evidence="3 4" key="1">
    <citation type="journal article" date="2011" name="Genome Biol.">
        <title>Comparative genome sequence analysis underscores mycoparasitism as the ancestral life style of Trichoderma.</title>
        <authorList>
            <person name="Kubicek C.P."/>
            <person name="Herrera-Estrella A."/>
            <person name="Seidl-Seiboth V."/>
            <person name="Martinez D.A."/>
            <person name="Druzhinina I.S."/>
            <person name="Thon M."/>
            <person name="Zeilinger S."/>
            <person name="Casas-Flores S."/>
            <person name="Horwitz B.A."/>
            <person name="Mukherjee P.K."/>
            <person name="Mukherjee M."/>
            <person name="Kredics L."/>
            <person name="Alcaraz L.D."/>
            <person name="Aerts A."/>
            <person name="Antal Z."/>
            <person name="Atanasova L."/>
            <person name="Cervantes-Badillo M.G."/>
            <person name="Challacombe J."/>
            <person name="Chertkov O."/>
            <person name="McCluskey K."/>
            <person name="Coulpier F."/>
            <person name="Deshpande N."/>
            <person name="von Doehren H."/>
            <person name="Ebbole D.J."/>
            <person name="Esquivel-Naranjo E.U."/>
            <person name="Fekete E."/>
            <person name="Flipphi M."/>
            <person name="Glaser F."/>
            <person name="Gomez-Rodriguez E.Y."/>
            <person name="Gruber S."/>
            <person name="Han C."/>
            <person name="Henrissat B."/>
            <person name="Hermosa R."/>
            <person name="Hernandez-Onate M."/>
            <person name="Karaffa L."/>
            <person name="Kosti I."/>
            <person name="Le Crom S."/>
            <person name="Lindquist E."/>
            <person name="Lucas S."/>
            <person name="Luebeck M."/>
            <person name="Luebeck P.S."/>
            <person name="Margeot A."/>
            <person name="Metz B."/>
            <person name="Misra M."/>
            <person name="Nevalainen H."/>
            <person name="Omann M."/>
            <person name="Packer N."/>
            <person name="Perrone G."/>
            <person name="Uresti-Rivera E.E."/>
            <person name="Salamov A."/>
            <person name="Schmoll M."/>
            <person name="Seiboth B."/>
            <person name="Shapiro H."/>
            <person name="Sukno S."/>
            <person name="Tamayo-Ramos J.A."/>
            <person name="Tisch D."/>
            <person name="Wiest A."/>
            <person name="Wilkinson H.H."/>
            <person name="Zhang M."/>
            <person name="Coutinho P.M."/>
            <person name="Kenerley C.M."/>
            <person name="Monte E."/>
            <person name="Baker S.E."/>
            <person name="Grigoriev I.V."/>
        </authorList>
    </citation>
    <scope>NUCLEOTIDE SEQUENCE [LARGE SCALE GENOMIC DNA]</scope>
    <source>
        <strain evidence="4">Gv29-8 / FGSC 10586</strain>
    </source>
</reference>
<dbReference type="PANTHER" id="PTHR37534">
    <property type="entry name" value="TRANSCRIPTIONAL ACTIVATOR PROTEIN UGA3"/>
    <property type="match status" value="1"/>
</dbReference>
<keyword evidence="2" id="KW-0539">Nucleus</keyword>